<comment type="similarity">
    <text evidence="2 6">Belongs to the class-A beta-lactamase family.</text>
</comment>
<protein>
    <recommendedName>
        <fullName evidence="3 6">Beta-lactamase</fullName>
        <ecNumber evidence="3 6">3.5.2.6</ecNumber>
    </recommendedName>
</protein>
<evidence type="ECO:0000313" key="8">
    <source>
        <dbReference type="EMBL" id="MDC7693746.1"/>
    </source>
</evidence>
<organism evidence="8 9">
    <name type="scientific">Asticcacaulis currens</name>
    <dbReference type="NCBI Taxonomy" id="2984210"/>
    <lineage>
        <taxon>Bacteria</taxon>
        <taxon>Pseudomonadati</taxon>
        <taxon>Pseudomonadota</taxon>
        <taxon>Alphaproteobacteria</taxon>
        <taxon>Caulobacterales</taxon>
        <taxon>Caulobacteraceae</taxon>
        <taxon>Asticcacaulis</taxon>
    </lineage>
</organism>
<comment type="catalytic activity">
    <reaction evidence="1 6">
        <text>a beta-lactam + H2O = a substituted beta-amino acid</text>
        <dbReference type="Rhea" id="RHEA:20401"/>
        <dbReference type="ChEBI" id="CHEBI:15377"/>
        <dbReference type="ChEBI" id="CHEBI:35627"/>
        <dbReference type="ChEBI" id="CHEBI:140347"/>
        <dbReference type="EC" id="3.5.2.6"/>
    </reaction>
</comment>
<evidence type="ECO:0000313" key="9">
    <source>
        <dbReference type="Proteomes" id="UP001216595"/>
    </source>
</evidence>
<keyword evidence="5 6" id="KW-0046">Antibiotic resistance</keyword>
<evidence type="ECO:0000256" key="4">
    <source>
        <dbReference type="ARBA" id="ARBA00022801"/>
    </source>
</evidence>
<keyword evidence="9" id="KW-1185">Reference proteome</keyword>
<evidence type="ECO:0000256" key="6">
    <source>
        <dbReference type="RuleBase" id="RU361140"/>
    </source>
</evidence>
<dbReference type="InterPro" id="IPR023650">
    <property type="entry name" value="Beta-lactam_class-A_AS"/>
</dbReference>
<dbReference type="InterPro" id="IPR012338">
    <property type="entry name" value="Beta-lactam/transpept-like"/>
</dbReference>
<feature type="domain" description="Beta-lactamase class A catalytic" evidence="7">
    <location>
        <begin position="60"/>
        <end position="281"/>
    </location>
</feature>
<dbReference type="SUPFAM" id="SSF56601">
    <property type="entry name" value="beta-lactamase/transpeptidase-like"/>
    <property type="match status" value="1"/>
</dbReference>
<accession>A0ABT5IE68</accession>
<evidence type="ECO:0000256" key="5">
    <source>
        <dbReference type="ARBA" id="ARBA00023251"/>
    </source>
</evidence>
<dbReference type="PRINTS" id="PR00118">
    <property type="entry name" value="BLACTAMASEA"/>
</dbReference>
<dbReference type="Pfam" id="PF13354">
    <property type="entry name" value="Beta-lactamase2"/>
    <property type="match status" value="1"/>
</dbReference>
<sequence length="306" mass="33505">MRDRRKLLAGLAGVGSIGVAASAGFTFFGGVSFPSEGCACLKTLDEWCAELEARTKQRIGVYQLNRDTAENERGYRWDEHFAMCSTFKWVLAAAILKAVDGGFHRLDELVKFTKKDVLEYAPVVQAHLAQGQLTLSELCVAAVSVSDNSAANLLLPLIGGPKGLTDFVRTLGDTETLFDRYEPWLNSNEKDDLRDTTTPKAMALLLQKVFFEKVLSGPSVSLLKHWMVEASTGRDLIRAGVPENRKAVVADKTGRGANGALNDVAVIWSENEPPEIVCIYTSGGRLSDAERREVMRRVADYVFTGG</sequence>
<comment type="caution">
    <text evidence="8">The sequence shown here is derived from an EMBL/GenBank/DDBJ whole genome shotgun (WGS) entry which is preliminary data.</text>
</comment>
<dbReference type="Gene3D" id="3.40.710.10">
    <property type="entry name" value="DD-peptidase/beta-lactamase superfamily"/>
    <property type="match status" value="1"/>
</dbReference>
<evidence type="ECO:0000259" key="7">
    <source>
        <dbReference type="Pfam" id="PF13354"/>
    </source>
</evidence>
<evidence type="ECO:0000256" key="3">
    <source>
        <dbReference type="ARBA" id="ARBA00012865"/>
    </source>
</evidence>
<dbReference type="PANTHER" id="PTHR35333">
    <property type="entry name" value="BETA-LACTAMASE"/>
    <property type="match status" value="1"/>
</dbReference>
<name>A0ABT5IE68_9CAUL</name>
<gene>
    <name evidence="8" type="primary">bla</name>
    <name evidence="8" type="ORF">PQU94_05560</name>
</gene>
<dbReference type="EC" id="3.5.2.6" evidence="3 6"/>
<dbReference type="Proteomes" id="UP001216595">
    <property type="component" value="Unassembled WGS sequence"/>
</dbReference>
<proteinExistence type="inferred from homology"/>
<evidence type="ECO:0000256" key="1">
    <source>
        <dbReference type="ARBA" id="ARBA00001526"/>
    </source>
</evidence>
<evidence type="ECO:0000256" key="2">
    <source>
        <dbReference type="ARBA" id="ARBA00009009"/>
    </source>
</evidence>
<dbReference type="EMBL" id="JAQQKW010000003">
    <property type="protein sequence ID" value="MDC7693746.1"/>
    <property type="molecule type" value="Genomic_DNA"/>
</dbReference>
<dbReference type="InterPro" id="IPR000871">
    <property type="entry name" value="Beta-lactam_class-A"/>
</dbReference>
<dbReference type="PANTHER" id="PTHR35333:SF3">
    <property type="entry name" value="BETA-LACTAMASE-TYPE TRANSPEPTIDASE FOLD CONTAINING PROTEIN"/>
    <property type="match status" value="1"/>
</dbReference>
<keyword evidence="4 6" id="KW-0378">Hydrolase</keyword>
<dbReference type="InterPro" id="IPR045155">
    <property type="entry name" value="Beta-lactam_cat"/>
</dbReference>
<reference evidence="8 9" key="1">
    <citation type="submission" date="2023-01" db="EMBL/GenBank/DDBJ databases">
        <title>Novel species of the genus Asticcacaulis isolated from rivers.</title>
        <authorList>
            <person name="Lu H."/>
        </authorList>
    </citation>
    <scope>NUCLEOTIDE SEQUENCE [LARGE SCALE GENOMIC DNA]</scope>
    <source>
        <strain evidence="8 9">DXS10W</strain>
    </source>
</reference>
<dbReference type="GO" id="GO:0008800">
    <property type="term" value="F:beta-lactamase activity"/>
    <property type="evidence" value="ECO:0007669"/>
    <property type="project" value="UniProtKB-EC"/>
</dbReference>
<dbReference type="NCBIfam" id="NF033103">
    <property type="entry name" value="bla_class_A"/>
    <property type="match status" value="1"/>
</dbReference>
<dbReference type="RefSeq" id="WP_272740504.1">
    <property type="nucleotide sequence ID" value="NZ_JAQQKW010000003.1"/>
</dbReference>
<dbReference type="PROSITE" id="PS00146">
    <property type="entry name" value="BETA_LACTAMASE_A"/>
    <property type="match status" value="1"/>
</dbReference>